<dbReference type="Pfam" id="PF01636">
    <property type="entry name" value="APH"/>
    <property type="match status" value="1"/>
</dbReference>
<sequence length="599" mass="67335">MTYSARCPVLANSKPVGRPLPSDTKTSLNTLPAFRTMRRTRSFHISQVPFFFTYYSHRSHYIRPSLIRDTTSQSSFSKRNRAQPISGFSMNQATVHGVDPHSYTSGRWLRNDKHQRQLRQIDLNFDELCRKVVGLYHGAKHIKSCEKKEGGFNRVFIFTMDDSSRVVARLPFTSAGPAKFVTASEVATIQYLQRNTSIPIPEILDWSDDAANIVGSEYIIMEHAAGIPLQQKWPYMSGDQKVACIDAIYKKLREMVDLNFSAYGSLYFSTTPLGSSSRLPLDGGFCLGPHCGTRYWACGDPRYYQHTAPNQGPWSTIAAYSDGLVDAGLSRIPPRDSQLPNRPIYQGSVQEHLALLGCGRAVLNAMSADSRVRDAAVPALFHPDLHKRNIFVSHDDPSVITGFIDWQSSSIEPAFWYADEVPDFATGVASSTSAEGADDSELCTKTYEVCTRFLTPKLALPRSMDEGIFRPFQYCYRTWKDGAVAFRHELIETSQDWEALGLPGSCPFVLPTPEEMSLHRKEYKCFEAAQNLKRDLSSLLDTASDGWVPLDDWEAAKAGNKAMFNGMLEAVLTNNDPDEDEPIRDERDLRDIWPFDLPE</sequence>
<evidence type="ECO:0000256" key="1">
    <source>
        <dbReference type="ARBA" id="ARBA00004173"/>
    </source>
</evidence>
<dbReference type="Proteomes" id="UP001152649">
    <property type="component" value="Unassembled WGS sequence"/>
</dbReference>
<accession>A0A9W4IM33</accession>
<evidence type="ECO:0000313" key="8">
    <source>
        <dbReference type="EMBL" id="CAG8324788.1"/>
    </source>
</evidence>
<gene>
    <name evidence="8" type="ORF">PSALAMII_LOCUS2443</name>
</gene>
<name>A0A9W4IM33_9EURO</name>
<dbReference type="InterPro" id="IPR011009">
    <property type="entry name" value="Kinase-like_dom_sf"/>
</dbReference>
<feature type="domain" description="Aminoglycoside phosphotransferase" evidence="7">
    <location>
        <begin position="153"/>
        <end position="414"/>
    </location>
</feature>
<evidence type="ECO:0000256" key="2">
    <source>
        <dbReference type="ARBA" id="ARBA00005543"/>
    </source>
</evidence>
<comment type="caution">
    <text evidence="8">The sequence shown here is derived from an EMBL/GenBank/DDBJ whole genome shotgun (WGS) entry which is preliminary data.</text>
</comment>
<keyword evidence="5" id="KW-0496">Mitochondrion</keyword>
<proteinExistence type="inferred from homology"/>
<dbReference type="EMBL" id="CAJVPG010000090">
    <property type="protein sequence ID" value="CAG8324788.1"/>
    <property type="molecule type" value="Genomic_DNA"/>
</dbReference>
<dbReference type="InterPro" id="IPR051035">
    <property type="entry name" value="Mito_inheritance_9"/>
</dbReference>
<evidence type="ECO:0000256" key="3">
    <source>
        <dbReference type="ARBA" id="ARBA00016197"/>
    </source>
</evidence>
<evidence type="ECO:0000256" key="6">
    <source>
        <dbReference type="ARBA" id="ARBA00031849"/>
    </source>
</evidence>
<dbReference type="PANTHER" id="PTHR36091:SF1">
    <property type="entry name" value="ALTERED INHERITANCE OF MITOCHONDRIA PROTEIN 9, MITOCHONDRIAL"/>
    <property type="match status" value="1"/>
</dbReference>
<evidence type="ECO:0000259" key="7">
    <source>
        <dbReference type="Pfam" id="PF01636"/>
    </source>
</evidence>
<organism evidence="8 9">
    <name type="scientific">Penicillium salamii</name>
    <dbReference type="NCBI Taxonomy" id="1612424"/>
    <lineage>
        <taxon>Eukaryota</taxon>
        <taxon>Fungi</taxon>
        <taxon>Dikarya</taxon>
        <taxon>Ascomycota</taxon>
        <taxon>Pezizomycotina</taxon>
        <taxon>Eurotiomycetes</taxon>
        <taxon>Eurotiomycetidae</taxon>
        <taxon>Eurotiales</taxon>
        <taxon>Aspergillaceae</taxon>
        <taxon>Penicillium</taxon>
    </lineage>
</organism>
<evidence type="ECO:0000256" key="4">
    <source>
        <dbReference type="ARBA" id="ARBA00022946"/>
    </source>
</evidence>
<evidence type="ECO:0000313" key="9">
    <source>
        <dbReference type="Proteomes" id="UP001152649"/>
    </source>
</evidence>
<dbReference type="OrthoDB" id="2831558at2759"/>
<dbReference type="AlphaFoldDB" id="A0A9W4IM33"/>
<dbReference type="GO" id="GO:0005739">
    <property type="term" value="C:mitochondrion"/>
    <property type="evidence" value="ECO:0007669"/>
    <property type="project" value="UniProtKB-SubCell"/>
</dbReference>
<dbReference type="SUPFAM" id="SSF56112">
    <property type="entry name" value="Protein kinase-like (PK-like)"/>
    <property type="match status" value="1"/>
</dbReference>
<keyword evidence="9" id="KW-1185">Reference proteome</keyword>
<dbReference type="InterPro" id="IPR002575">
    <property type="entry name" value="Aminoglycoside_PTrfase"/>
</dbReference>
<dbReference type="PANTHER" id="PTHR36091">
    <property type="entry name" value="ALTERED INHERITANCE OF MITOCHONDRIA PROTEIN 9, MITOCHONDRIAL"/>
    <property type="match status" value="1"/>
</dbReference>
<keyword evidence="4" id="KW-0809">Transit peptide</keyword>
<evidence type="ECO:0000256" key="5">
    <source>
        <dbReference type="ARBA" id="ARBA00023128"/>
    </source>
</evidence>
<protein>
    <recommendedName>
        <fullName evidence="3">Altered inheritance of mitochondria protein 9, mitochondrial</fullName>
    </recommendedName>
    <alternativeName>
        <fullName evidence="6">Found in mitochondrial proteome protein 29</fullName>
    </alternativeName>
</protein>
<comment type="similarity">
    <text evidence="2">Belongs to the AIM9 family.</text>
</comment>
<dbReference type="Gene3D" id="3.30.200.20">
    <property type="entry name" value="Phosphorylase Kinase, domain 1"/>
    <property type="match status" value="1"/>
</dbReference>
<reference evidence="8" key="1">
    <citation type="submission" date="2021-07" db="EMBL/GenBank/DDBJ databases">
        <authorList>
            <person name="Branca A.L. A."/>
        </authorList>
    </citation>
    <scope>NUCLEOTIDE SEQUENCE</scope>
</reference>
<comment type="subcellular location">
    <subcellularLocation>
        <location evidence="1">Mitochondrion</location>
    </subcellularLocation>
</comment>